<proteinExistence type="predicted"/>
<reference evidence="3" key="1">
    <citation type="journal article" date="2017" name="Nat. Microbiol.">
        <title>Global analysis of biosynthetic gene clusters reveals vast potential of secondary metabolite production in Penicillium species.</title>
        <authorList>
            <person name="Nielsen J.C."/>
            <person name="Grijseels S."/>
            <person name="Prigent S."/>
            <person name="Ji B."/>
            <person name="Dainat J."/>
            <person name="Nielsen K.F."/>
            <person name="Frisvad J.C."/>
            <person name="Workman M."/>
            <person name="Nielsen J."/>
        </authorList>
    </citation>
    <scope>NUCLEOTIDE SEQUENCE [LARGE SCALE GENOMIC DNA]</scope>
    <source>
        <strain evidence="3">IBT 29525</strain>
    </source>
</reference>
<dbReference type="EMBL" id="MDYO01000167">
    <property type="protein sequence ID" value="OQD82783.1"/>
    <property type="molecule type" value="Genomic_DNA"/>
</dbReference>
<feature type="compositionally biased region" description="Basic and acidic residues" evidence="1">
    <location>
        <begin position="62"/>
        <end position="72"/>
    </location>
</feature>
<protein>
    <submittedName>
        <fullName evidence="2">Uncharacterized protein</fullName>
    </submittedName>
</protein>
<feature type="compositionally biased region" description="Basic residues" evidence="1">
    <location>
        <begin position="73"/>
        <end position="82"/>
    </location>
</feature>
<sequence length="107" mass="11278">ILLKYPNLARYEAAPKAGVPALAVTSGNDKSKGKGKAIIGPSTPGKGKGKAVAGPSTPSKKRTVEESSVKKEKASKRKKKKTKETPKPSGRVDTTPYLGPIFNSILY</sequence>
<feature type="region of interest" description="Disordered" evidence="1">
    <location>
        <begin position="16"/>
        <end position="96"/>
    </location>
</feature>
<organism evidence="2 3">
    <name type="scientific">Penicillium solitum</name>
    <dbReference type="NCBI Taxonomy" id="60172"/>
    <lineage>
        <taxon>Eukaryota</taxon>
        <taxon>Fungi</taxon>
        <taxon>Dikarya</taxon>
        <taxon>Ascomycota</taxon>
        <taxon>Pezizomycotina</taxon>
        <taxon>Eurotiomycetes</taxon>
        <taxon>Eurotiomycetidae</taxon>
        <taxon>Eurotiales</taxon>
        <taxon>Aspergillaceae</taxon>
        <taxon>Penicillium</taxon>
    </lineage>
</organism>
<dbReference type="Proteomes" id="UP000191612">
    <property type="component" value="Unassembled WGS sequence"/>
</dbReference>
<comment type="caution">
    <text evidence="2">The sequence shown here is derived from an EMBL/GenBank/DDBJ whole genome shotgun (WGS) entry which is preliminary data.</text>
</comment>
<feature type="non-terminal residue" evidence="2">
    <location>
        <position position="107"/>
    </location>
</feature>
<gene>
    <name evidence="2" type="ORF">PENSOL_c168G09960</name>
</gene>
<evidence type="ECO:0000313" key="2">
    <source>
        <dbReference type="EMBL" id="OQD82783.1"/>
    </source>
</evidence>
<keyword evidence="3" id="KW-1185">Reference proteome</keyword>
<accession>A0A1V6Q0M4</accession>
<dbReference type="AlphaFoldDB" id="A0A1V6Q0M4"/>
<evidence type="ECO:0000313" key="3">
    <source>
        <dbReference type="Proteomes" id="UP000191612"/>
    </source>
</evidence>
<feature type="non-terminal residue" evidence="2">
    <location>
        <position position="1"/>
    </location>
</feature>
<name>A0A1V6Q0M4_9EURO</name>
<evidence type="ECO:0000256" key="1">
    <source>
        <dbReference type="SAM" id="MobiDB-lite"/>
    </source>
</evidence>